<dbReference type="EMBL" id="JARKIF010000003">
    <property type="protein sequence ID" value="KAJ7643607.1"/>
    <property type="molecule type" value="Genomic_DNA"/>
</dbReference>
<dbReference type="GO" id="GO:0003723">
    <property type="term" value="F:RNA binding"/>
    <property type="evidence" value="ECO:0007669"/>
    <property type="project" value="InterPro"/>
</dbReference>
<evidence type="ECO:0000313" key="4">
    <source>
        <dbReference type="Proteomes" id="UP001221142"/>
    </source>
</evidence>
<dbReference type="Pfam" id="PF04146">
    <property type="entry name" value="YTH"/>
    <property type="match status" value="1"/>
</dbReference>
<feature type="compositionally biased region" description="Low complexity" evidence="1">
    <location>
        <begin position="23"/>
        <end position="41"/>
    </location>
</feature>
<evidence type="ECO:0000259" key="2">
    <source>
        <dbReference type="PROSITE" id="PS50882"/>
    </source>
</evidence>
<accession>A0AAD7FU92</accession>
<evidence type="ECO:0000313" key="3">
    <source>
        <dbReference type="EMBL" id="KAJ7643607.1"/>
    </source>
</evidence>
<organism evidence="3 4">
    <name type="scientific">Roridomyces roridus</name>
    <dbReference type="NCBI Taxonomy" id="1738132"/>
    <lineage>
        <taxon>Eukaryota</taxon>
        <taxon>Fungi</taxon>
        <taxon>Dikarya</taxon>
        <taxon>Basidiomycota</taxon>
        <taxon>Agaricomycotina</taxon>
        <taxon>Agaricomycetes</taxon>
        <taxon>Agaricomycetidae</taxon>
        <taxon>Agaricales</taxon>
        <taxon>Marasmiineae</taxon>
        <taxon>Mycenaceae</taxon>
        <taxon>Roridomyces</taxon>
    </lineage>
</organism>
<protein>
    <recommendedName>
        <fullName evidence="2">YTH domain-containing protein</fullName>
    </recommendedName>
</protein>
<evidence type="ECO:0000256" key="1">
    <source>
        <dbReference type="SAM" id="MobiDB-lite"/>
    </source>
</evidence>
<name>A0AAD7FU92_9AGAR</name>
<sequence length="171" mass="18959">MGMREDVEESGRTGLRATWTVMSPPASSTSLTPSRAPPSTTACPSRRFFLNTSDFPRTIPGSRLSTGTHLVDDSLVPLETSGVPWLDTMIPGQREAAAWVYVPQGSCWLPRAGAELQSFALQWICTEWLPFTRTRHIRNPWNSGREVKVSRDGTEPGGAQALLEEWTCLRE</sequence>
<comment type="caution">
    <text evidence="3">The sequence shown here is derived from an EMBL/GenBank/DDBJ whole genome shotgun (WGS) entry which is preliminary data.</text>
</comment>
<reference evidence="3" key="1">
    <citation type="submission" date="2023-03" db="EMBL/GenBank/DDBJ databases">
        <title>Massive genome expansion in bonnet fungi (Mycena s.s.) driven by repeated elements and novel gene families across ecological guilds.</title>
        <authorList>
            <consortium name="Lawrence Berkeley National Laboratory"/>
            <person name="Harder C.B."/>
            <person name="Miyauchi S."/>
            <person name="Viragh M."/>
            <person name="Kuo A."/>
            <person name="Thoen E."/>
            <person name="Andreopoulos B."/>
            <person name="Lu D."/>
            <person name="Skrede I."/>
            <person name="Drula E."/>
            <person name="Henrissat B."/>
            <person name="Morin E."/>
            <person name="Kohler A."/>
            <person name="Barry K."/>
            <person name="LaButti K."/>
            <person name="Morin E."/>
            <person name="Salamov A."/>
            <person name="Lipzen A."/>
            <person name="Mereny Z."/>
            <person name="Hegedus B."/>
            <person name="Baldrian P."/>
            <person name="Stursova M."/>
            <person name="Weitz H."/>
            <person name="Taylor A."/>
            <person name="Grigoriev I.V."/>
            <person name="Nagy L.G."/>
            <person name="Martin F."/>
            <person name="Kauserud H."/>
        </authorList>
    </citation>
    <scope>NUCLEOTIDE SEQUENCE</scope>
    <source>
        <strain evidence="3">9284</strain>
    </source>
</reference>
<dbReference type="PROSITE" id="PS50882">
    <property type="entry name" value="YTH"/>
    <property type="match status" value="1"/>
</dbReference>
<dbReference type="Gene3D" id="3.10.590.10">
    <property type="entry name" value="ph1033 like domains"/>
    <property type="match status" value="1"/>
</dbReference>
<dbReference type="Proteomes" id="UP001221142">
    <property type="component" value="Unassembled WGS sequence"/>
</dbReference>
<keyword evidence="4" id="KW-1185">Reference proteome</keyword>
<feature type="domain" description="YTH" evidence="2">
    <location>
        <begin position="16"/>
        <end position="168"/>
    </location>
</feature>
<proteinExistence type="predicted"/>
<dbReference type="AlphaFoldDB" id="A0AAD7FU92"/>
<feature type="region of interest" description="Disordered" evidence="1">
    <location>
        <begin position="1"/>
        <end position="41"/>
    </location>
</feature>
<gene>
    <name evidence="3" type="ORF">FB45DRAFT_278656</name>
</gene>
<dbReference type="InterPro" id="IPR007275">
    <property type="entry name" value="YTH_domain"/>
</dbReference>